<dbReference type="FunFam" id="3.40.50.300:FF:000533">
    <property type="entry name" value="Helicase, Snf2 family"/>
    <property type="match status" value="1"/>
</dbReference>
<dbReference type="SMART" id="SM00490">
    <property type="entry name" value="HELICc"/>
    <property type="match status" value="1"/>
</dbReference>
<evidence type="ECO:0008006" key="9">
    <source>
        <dbReference type="Google" id="ProtNLM"/>
    </source>
</evidence>
<gene>
    <name evidence="7" type="ORF">FC70_GL001484</name>
</gene>
<evidence type="ECO:0000256" key="3">
    <source>
        <dbReference type="SAM" id="Coils"/>
    </source>
</evidence>
<dbReference type="InterPro" id="IPR007527">
    <property type="entry name" value="Znf_SWIM"/>
</dbReference>
<dbReference type="InterPro" id="IPR049730">
    <property type="entry name" value="SNF2/RAD54-like_C"/>
</dbReference>
<dbReference type="RefSeq" id="WP_057890410.1">
    <property type="nucleotide sequence ID" value="NZ_AZFE01000032.1"/>
</dbReference>
<keyword evidence="3" id="KW-0175">Coiled coil</keyword>
<dbReference type="InterPro" id="IPR027417">
    <property type="entry name" value="P-loop_NTPase"/>
</dbReference>
<feature type="coiled-coil region" evidence="3">
    <location>
        <begin position="474"/>
        <end position="501"/>
    </location>
</feature>
<dbReference type="SMART" id="SM00487">
    <property type="entry name" value="DEXDc"/>
    <property type="match status" value="1"/>
</dbReference>
<dbReference type="Pfam" id="PF00271">
    <property type="entry name" value="Helicase_C"/>
    <property type="match status" value="1"/>
</dbReference>
<reference evidence="7 8" key="1">
    <citation type="journal article" date="2015" name="Genome Announc.">
        <title>Expanding the biotechnology potential of lactobacilli through comparative genomics of 213 strains and associated genera.</title>
        <authorList>
            <person name="Sun Z."/>
            <person name="Harris H.M."/>
            <person name="McCann A."/>
            <person name="Guo C."/>
            <person name="Argimon S."/>
            <person name="Zhang W."/>
            <person name="Yang X."/>
            <person name="Jeffery I.B."/>
            <person name="Cooney J.C."/>
            <person name="Kagawa T.F."/>
            <person name="Liu W."/>
            <person name="Song Y."/>
            <person name="Salvetti E."/>
            <person name="Wrobel A."/>
            <person name="Rasinkangas P."/>
            <person name="Parkhill J."/>
            <person name="Rea M.C."/>
            <person name="O'Sullivan O."/>
            <person name="Ritari J."/>
            <person name="Douillard F.P."/>
            <person name="Paul Ross R."/>
            <person name="Yang R."/>
            <person name="Briner A.E."/>
            <person name="Felis G.E."/>
            <person name="de Vos W.M."/>
            <person name="Barrangou R."/>
            <person name="Klaenhammer T.R."/>
            <person name="Caufield P.W."/>
            <person name="Cui Y."/>
            <person name="Zhang H."/>
            <person name="O'Toole P.W."/>
        </authorList>
    </citation>
    <scope>NUCLEOTIDE SEQUENCE [LARGE SCALE GENOMIC DNA]</scope>
    <source>
        <strain evidence="7 8">DSM 15707</strain>
    </source>
</reference>
<evidence type="ECO:0000259" key="5">
    <source>
        <dbReference type="PROSITE" id="PS51192"/>
    </source>
</evidence>
<evidence type="ECO:0000256" key="1">
    <source>
        <dbReference type="ARBA" id="ARBA00022801"/>
    </source>
</evidence>
<dbReference type="PANTHER" id="PTHR10799">
    <property type="entry name" value="SNF2/RAD54 HELICASE FAMILY"/>
    <property type="match status" value="1"/>
</dbReference>
<dbReference type="KEGG" id="lol:LACOL_1096"/>
<dbReference type="PROSITE" id="PS51194">
    <property type="entry name" value="HELICASE_CTER"/>
    <property type="match status" value="1"/>
</dbReference>
<dbReference type="InterPro" id="IPR014001">
    <property type="entry name" value="Helicase_ATP-bd"/>
</dbReference>
<dbReference type="EMBL" id="AZFE01000032">
    <property type="protein sequence ID" value="KRL54685.1"/>
    <property type="molecule type" value="Genomic_DNA"/>
</dbReference>
<dbReference type="GO" id="GO:0005524">
    <property type="term" value="F:ATP binding"/>
    <property type="evidence" value="ECO:0007669"/>
    <property type="project" value="InterPro"/>
</dbReference>
<dbReference type="Proteomes" id="UP000051697">
    <property type="component" value="Unassembled WGS sequence"/>
</dbReference>
<dbReference type="Gene3D" id="3.40.50.300">
    <property type="entry name" value="P-loop containing nucleotide triphosphate hydrolases"/>
    <property type="match status" value="1"/>
</dbReference>
<comment type="caution">
    <text evidence="7">The sequence shown here is derived from an EMBL/GenBank/DDBJ whole genome shotgun (WGS) entry which is preliminary data.</text>
</comment>
<keyword evidence="2" id="KW-0863">Zinc-finger</keyword>
<feature type="domain" description="SWIM-type" evidence="4">
    <location>
        <begin position="45"/>
        <end position="81"/>
    </location>
</feature>
<keyword evidence="2" id="KW-0479">Metal-binding</keyword>
<dbReference type="OrthoDB" id="9760715at2"/>
<dbReference type="PATRIC" id="fig|1423778.4.peg.1520"/>
<feature type="domain" description="Helicase C-terminal" evidence="6">
    <location>
        <begin position="900"/>
        <end position="1058"/>
    </location>
</feature>
<dbReference type="Gene3D" id="3.40.50.10810">
    <property type="entry name" value="Tandem AAA-ATPase domain"/>
    <property type="match status" value="1"/>
</dbReference>
<dbReference type="InterPro" id="IPR013663">
    <property type="entry name" value="Helicase_SWF/SNF/SWI_bac"/>
</dbReference>
<evidence type="ECO:0000313" key="7">
    <source>
        <dbReference type="EMBL" id="KRL54685.1"/>
    </source>
</evidence>
<dbReference type="InterPro" id="IPR001650">
    <property type="entry name" value="Helicase_C-like"/>
</dbReference>
<dbReference type="GO" id="GO:0008270">
    <property type="term" value="F:zinc ion binding"/>
    <property type="evidence" value="ECO:0007669"/>
    <property type="project" value="UniProtKB-KW"/>
</dbReference>
<dbReference type="STRING" id="1423778.FC70_GL001484"/>
<keyword evidence="8" id="KW-1185">Reference proteome</keyword>
<evidence type="ECO:0000259" key="6">
    <source>
        <dbReference type="PROSITE" id="PS51194"/>
    </source>
</evidence>
<dbReference type="AlphaFoldDB" id="A0A0R1RC32"/>
<dbReference type="GO" id="GO:0016787">
    <property type="term" value="F:hydrolase activity"/>
    <property type="evidence" value="ECO:0007669"/>
    <property type="project" value="UniProtKB-KW"/>
</dbReference>
<name>A0A0R1RC32_9LACO</name>
<feature type="domain" description="Helicase ATP-binding" evidence="5">
    <location>
        <begin position="630"/>
        <end position="788"/>
    </location>
</feature>
<evidence type="ECO:0000259" key="4">
    <source>
        <dbReference type="PROSITE" id="PS50966"/>
    </source>
</evidence>
<dbReference type="PROSITE" id="PS51192">
    <property type="entry name" value="HELICASE_ATP_BIND_1"/>
    <property type="match status" value="1"/>
</dbReference>
<dbReference type="PROSITE" id="PS50966">
    <property type="entry name" value="ZF_SWIM"/>
    <property type="match status" value="1"/>
</dbReference>
<proteinExistence type="predicted"/>
<dbReference type="InterPro" id="IPR000330">
    <property type="entry name" value="SNF2_N"/>
</dbReference>
<evidence type="ECO:0000313" key="8">
    <source>
        <dbReference type="Proteomes" id="UP000051697"/>
    </source>
</evidence>
<dbReference type="Pfam" id="PF00176">
    <property type="entry name" value="SNF2-rel_dom"/>
    <property type="match status" value="1"/>
</dbReference>
<sequence>MKNRFIPEAFWDRGRTIVNSGDVDIDQIDYSTKLVTATVIGINRYDVMVNENEEQDDACSCEVFKERKYCEHIAAVIEFLAKYGNPLEHLFEGDRQKELQRVVQPQQAIDWVQKDKQTNGLSFLADLNFIENDEFKLPALNELDEQLMLEVTMTVGTIKKNSSDLETNRMFIKLRVGSIQDKKFYTIKKVDTFLRDFTNQAVYQTGGKKQFKLTHTNFNSDDCKLLDYLAGHQRDQNFENSQFDNDQYYLLAVDDLSTIIQLIEKVAFLIFKSSNDVQYETINYQTYDTDNGLMQAEIISSDTGYDLLIKAQFDLLLPIDEALVKDNNIYQLTTKQIIQIDDLLKQYSQSKYQDVKQLHFPMGSERALIDFVNYFKKIGSVSVPDELSVSEMKLNFNLAFKDDQIELSLSFDYQQSDKLESIHRDEIKEGMARQYLSKLGFMGMNDELSLDVSTGDKMYEFFSRQLPNLRENGVVNLSDDLQELSNRLNATTANISVSESDGLLSVHFALDGISENDVDSMLLQLERNQKPFWQRKDGSIMLVDESLRQVTQALAKLRLSHGDFHHGELNISATQALSVKSILNEQTEFDDNFKQLAYDLAHPDLFDYSADQHVNAELRPYQNEGIQWLEMLNAYHFGGILADEMGLGKTVQIIAFLFNNLRDGEKDLIVAPASLIYNWQAEFEKFSPDISIKVVEGTKEVRQSMIADSQSEILITSYNSARSDIDEYQQIGINYLILDEAQFIKNASSKTNRALRKLTPRNTFALSGTPIENRIEELWAIFEVVMPGLLPNKKEFKRMEPQEIAARVTPFIMRREKAKVLTELPDKVESNLYNELTKDQKAVYLAQLQQMQVKVKGMSGDAFVKNKIEILAGLTRLRQICDTPSLYLDEYDSDSGKLNQLSEILKQVNENNRHVLIFSQFTSMLDQIKVKLNELGLDSYLLKGDTKPKNRLEMVNQFNDGEKNIFLISLKAGGTGLNLTSADMVILVDLWWNPAVEDQATARAHRIGQKNNVDVFRLITKGTIEEQIYKLQETKRNFVDQVLSGTENKASLSEEEIREILGI</sequence>
<keyword evidence="1" id="KW-0378">Hydrolase</keyword>
<accession>A0A0R1RC32</accession>
<dbReference type="InterPro" id="IPR038718">
    <property type="entry name" value="SNF2-like_sf"/>
</dbReference>
<dbReference type="CDD" id="cd18793">
    <property type="entry name" value="SF2_C_SNF"/>
    <property type="match status" value="1"/>
</dbReference>
<dbReference type="Pfam" id="PF08455">
    <property type="entry name" value="SNF2_assoc"/>
    <property type="match status" value="1"/>
</dbReference>
<keyword evidence="2" id="KW-0862">Zinc</keyword>
<evidence type="ECO:0000256" key="2">
    <source>
        <dbReference type="PROSITE-ProRule" id="PRU00325"/>
    </source>
</evidence>
<protein>
    <recommendedName>
        <fullName evidence="9">Snf2 family protein</fullName>
    </recommendedName>
</protein>
<dbReference type="SUPFAM" id="SSF52540">
    <property type="entry name" value="P-loop containing nucleoside triphosphate hydrolases"/>
    <property type="match status" value="2"/>
</dbReference>
<organism evidence="7 8">
    <name type="scientific">Paucilactobacillus oligofermentans DSM 15707 = LMG 22743</name>
    <dbReference type="NCBI Taxonomy" id="1423778"/>
    <lineage>
        <taxon>Bacteria</taxon>
        <taxon>Bacillati</taxon>
        <taxon>Bacillota</taxon>
        <taxon>Bacilli</taxon>
        <taxon>Lactobacillales</taxon>
        <taxon>Lactobacillaceae</taxon>
        <taxon>Paucilactobacillus</taxon>
    </lineage>
</organism>
<dbReference type="Pfam" id="PF04434">
    <property type="entry name" value="SWIM"/>
    <property type="match status" value="1"/>
</dbReference>